<comment type="caution">
    <text evidence="3">The sequence shown here is derived from an EMBL/GenBank/DDBJ whole genome shotgun (WGS) entry which is preliminary data.</text>
</comment>
<dbReference type="PROSITE" id="PS00934">
    <property type="entry name" value="GLYOXALASE_I_1"/>
    <property type="match status" value="1"/>
</dbReference>
<feature type="domain" description="VOC" evidence="2">
    <location>
        <begin position="166"/>
        <end position="309"/>
    </location>
</feature>
<dbReference type="GO" id="GO:0046491">
    <property type="term" value="P:L-methylmalonyl-CoA metabolic process"/>
    <property type="evidence" value="ECO:0007669"/>
    <property type="project" value="TreeGrafter"/>
</dbReference>
<dbReference type="Gene3D" id="3.10.180.10">
    <property type="entry name" value="2,3-Dihydroxybiphenyl 1,2-Dioxygenase, domain 1"/>
    <property type="match status" value="2"/>
</dbReference>
<proteinExistence type="predicted"/>
<evidence type="ECO:0000256" key="1">
    <source>
        <dbReference type="ARBA" id="ARBA00022723"/>
    </source>
</evidence>
<evidence type="ECO:0000313" key="3">
    <source>
        <dbReference type="EMBL" id="MPR33169.1"/>
    </source>
</evidence>
<dbReference type="EMBL" id="WHLY01000002">
    <property type="protein sequence ID" value="MPR33169.1"/>
    <property type="molecule type" value="Genomic_DNA"/>
</dbReference>
<dbReference type="InterPro" id="IPR029068">
    <property type="entry name" value="Glyas_Bleomycin-R_OHBP_Dase"/>
</dbReference>
<dbReference type="PANTHER" id="PTHR43048:SF3">
    <property type="entry name" value="METHYLMALONYL-COA EPIMERASE, MITOCHONDRIAL"/>
    <property type="match status" value="1"/>
</dbReference>
<reference evidence="3 4" key="1">
    <citation type="submission" date="2019-10" db="EMBL/GenBank/DDBJ databases">
        <title>Draft Genome Sequence of Cytophagaceae sp. SJW1-29.</title>
        <authorList>
            <person name="Choi A."/>
        </authorList>
    </citation>
    <scope>NUCLEOTIDE SEQUENCE [LARGE SCALE GENOMIC DNA]</scope>
    <source>
        <strain evidence="3 4">SJW1-29</strain>
    </source>
</reference>
<sequence length="309" mass="34527">MLSRVALTVKDLSRSLAFYEKTLNFRPMGRYTIDAFTAGRLFGMPEDGMTVEVAVLSLGDETIELMEFQTSATGDEIPANSRSNDRWFQHLALVVSNMDTAYEHLKMFDIEPISPSPQTLPGYLEAAGISAFYFKDPDGHVLELIHFPADQGESRWHRRKAGLFLGIDHTAIVVKETAASWPFYQKLGLKKDSQTKNYGLEQEKLNQVDGARLLITGLRFGEGMGIEFLDFKTPTDGRPFPTTARPNDLIHWHTVVTVEDVGRVFDELMTLGYPLISKSITAVSTLNGEAKHGFLLRDTDGHAVLISEK</sequence>
<feature type="domain" description="VOC" evidence="2">
    <location>
        <begin position="1"/>
        <end position="147"/>
    </location>
</feature>
<dbReference type="Proteomes" id="UP000479293">
    <property type="component" value="Unassembled WGS sequence"/>
</dbReference>
<dbReference type="GO" id="GO:0004493">
    <property type="term" value="F:methylmalonyl-CoA epimerase activity"/>
    <property type="evidence" value="ECO:0007669"/>
    <property type="project" value="TreeGrafter"/>
</dbReference>
<evidence type="ECO:0000313" key="4">
    <source>
        <dbReference type="Proteomes" id="UP000479293"/>
    </source>
</evidence>
<name>A0A7C9FPF2_9BACT</name>
<dbReference type="InterPro" id="IPR004360">
    <property type="entry name" value="Glyas_Fos-R_dOase_dom"/>
</dbReference>
<dbReference type="InterPro" id="IPR037523">
    <property type="entry name" value="VOC_core"/>
</dbReference>
<accession>A0A7C9FPF2</accession>
<dbReference type="PANTHER" id="PTHR43048">
    <property type="entry name" value="METHYLMALONYL-COA EPIMERASE"/>
    <property type="match status" value="1"/>
</dbReference>
<dbReference type="SUPFAM" id="SSF54593">
    <property type="entry name" value="Glyoxalase/Bleomycin resistance protein/Dihydroxybiphenyl dioxygenase"/>
    <property type="match status" value="2"/>
</dbReference>
<dbReference type="GO" id="GO:0046872">
    <property type="term" value="F:metal ion binding"/>
    <property type="evidence" value="ECO:0007669"/>
    <property type="project" value="UniProtKB-KW"/>
</dbReference>
<gene>
    <name evidence="3" type="ORF">GBK04_07310</name>
</gene>
<dbReference type="InterPro" id="IPR018146">
    <property type="entry name" value="Glyoxalase_1_CS"/>
</dbReference>
<keyword evidence="1" id="KW-0479">Metal-binding</keyword>
<organism evidence="3 4">
    <name type="scientific">Salmonirosea aquatica</name>
    <dbReference type="NCBI Taxonomy" id="2654236"/>
    <lineage>
        <taxon>Bacteria</taxon>
        <taxon>Pseudomonadati</taxon>
        <taxon>Bacteroidota</taxon>
        <taxon>Cytophagia</taxon>
        <taxon>Cytophagales</taxon>
        <taxon>Spirosomataceae</taxon>
        <taxon>Salmonirosea</taxon>
    </lineage>
</organism>
<dbReference type="GO" id="GO:0004462">
    <property type="term" value="F:lactoylglutathione lyase activity"/>
    <property type="evidence" value="ECO:0007669"/>
    <property type="project" value="InterPro"/>
</dbReference>
<protein>
    <submittedName>
        <fullName evidence="3">Glyoxalase</fullName>
    </submittedName>
</protein>
<keyword evidence="4" id="KW-1185">Reference proteome</keyword>
<dbReference type="InterPro" id="IPR051785">
    <property type="entry name" value="MMCE/EMCE_epimerase"/>
</dbReference>
<evidence type="ECO:0000259" key="2">
    <source>
        <dbReference type="PROSITE" id="PS51819"/>
    </source>
</evidence>
<dbReference type="Pfam" id="PF00903">
    <property type="entry name" value="Glyoxalase"/>
    <property type="match status" value="2"/>
</dbReference>
<dbReference type="AlphaFoldDB" id="A0A7C9FPF2"/>
<dbReference type="PROSITE" id="PS51819">
    <property type="entry name" value="VOC"/>
    <property type="match status" value="2"/>
</dbReference>
<dbReference type="RefSeq" id="WP_152758209.1">
    <property type="nucleotide sequence ID" value="NZ_WHLY01000002.1"/>
</dbReference>